<evidence type="ECO:0000256" key="4">
    <source>
        <dbReference type="SAM" id="SignalP"/>
    </source>
</evidence>
<evidence type="ECO:0000256" key="2">
    <source>
        <dbReference type="ARBA" id="ARBA00022448"/>
    </source>
</evidence>
<name>A0A1D7U4F6_9HYPH</name>
<dbReference type="InterPro" id="IPR001638">
    <property type="entry name" value="Solute-binding_3/MltF_N"/>
</dbReference>
<feature type="chain" id="PRO_5009099916" evidence="4">
    <location>
        <begin position="24"/>
        <end position="343"/>
    </location>
</feature>
<organism evidence="6 7">
    <name type="scientific">Bosea vaviloviae</name>
    <dbReference type="NCBI Taxonomy" id="1526658"/>
    <lineage>
        <taxon>Bacteria</taxon>
        <taxon>Pseudomonadati</taxon>
        <taxon>Pseudomonadota</taxon>
        <taxon>Alphaproteobacteria</taxon>
        <taxon>Hyphomicrobiales</taxon>
        <taxon>Boseaceae</taxon>
        <taxon>Bosea</taxon>
    </lineage>
</organism>
<reference evidence="6 7" key="1">
    <citation type="journal article" date="2015" name="Antonie Van Leeuwenhoek">
        <title>Bosea vaviloviae sp. nov., a new species of slow-growing rhizobia isolated from nodules of the relict species Vavilovia formosa (Stev.) Fed.</title>
        <authorList>
            <person name="Safronova V.I."/>
            <person name="Kuznetsova I.G."/>
            <person name="Sazanova A.L."/>
            <person name="Kimeklis A.K."/>
            <person name="Belimov A.A."/>
            <person name="Andronov E.E."/>
            <person name="Pinaev A.G."/>
            <person name="Chizhevskaya E.P."/>
            <person name="Pukhaev A.R."/>
            <person name="Popov K.P."/>
            <person name="Willems A."/>
            <person name="Tikhonovich I.A."/>
        </authorList>
    </citation>
    <scope>NUCLEOTIDE SEQUENCE [LARGE SCALE GENOMIC DNA]</scope>
    <source>
        <strain evidence="6 7">Vaf18</strain>
    </source>
</reference>
<keyword evidence="7" id="KW-1185">Reference proteome</keyword>
<evidence type="ECO:0000259" key="5">
    <source>
        <dbReference type="SMART" id="SM00062"/>
    </source>
</evidence>
<dbReference type="SUPFAM" id="SSF53850">
    <property type="entry name" value="Periplasmic binding protein-like II"/>
    <property type="match status" value="1"/>
</dbReference>
<dbReference type="InterPro" id="IPR051455">
    <property type="entry name" value="Bact_solute-bind_prot3"/>
</dbReference>
<gene>
    <name evidence="6" type="ORF">BHK69_19045</name>
</gene>
<feature type="domain" description="Solute-binding protein family 3/N-terminal" evidence="5">
    <location>
        <begin position="37"/>
        <end position="267"/>
    </location>
</feature>
<dbReference type="Pfam" id="PF00497">
    <property type="entry name" value="SBP_bac_3"/>
    <property type="match status" value="1"/>
</dbReference>
<accession>A0A1D7U4F6</accession>
<sequence length="343" mass="36710">MKKLTIVLTALALAGAATNTAGAADGDTVKAIKTRGELLCGVSTGGSTGMSTLDNQGNWKGMEVEFCRGLAAAVLGDASKVKFVPLEFRVAFSTLQSGAADILARTATWSYSRDTSLNLDWAGIYMYDGQGFMVAKKLGAKSGKDLNGASICVSAGTTSELNLADYFRANNLKFTAITGSTREQNQQNLEVGRCDAYSNERGGLAASRTAMKNPDDWVILPDVFSKEPLGPTVRQDDARFRDIVAWTLNIIVAAEEFGITKANVAELAKTSTNPEVQRMLGKSGEFGKMLGLEQDWAVKVIGMTGNYGELYDRNLGNGSPIKLERGLNSLWSNGGLLYSPPFR</sequence>
<protein>
    <submittedName>
        <fullName evidence="6">Amino acid ABC transporter substrate-binding protein</fullName>
    </submittedName>
</protein>
<dbReference type="OrthoDB" id="9777941at2"/>
<dbReference type="PANTHER" id="PTHR30085">
    <property type="entry name" value="AMINO ACID ABC TRANSPORTER PERMEASE"/>
    <property type="match status" value="1"/>
</dbReference>
<keyword evidence="3 4" id="KW-0732">Signal</keyword>
<dbReference type="AlphaFoldDB" id="A0A1D7U4F6"/>
<comment type="similarity">
    <text evidence="1">Belongs to the bacterial solute-binding protein 3 family.</text>
</comment>
<proteinExistence type="inferred from homology"/>
<dbReference type="CDD" id="cd13692">
    <property type="entry name" value="PBP2_BztA"/>
    <property type="match status" value="1"/>
</dbReference>
<dbReference type="GO" id="GO:0006865">
    <property type="term" value="P:amino acid transport"/>
    <property type="evidence" value="ECO:0007669"/>
    <property type="project" value="TreeGrafter"/>
</dbReference>
<evidence type="ECO:0000256" key="3">
    <source>
        <dbReference type="ARBA" id="ARBA00022729"/>
    </source>
</evidence>
<dbReference type="STRING" id="1526658.BHK69_19045"/>
<keyword evidence="2" id="KW-0813">Transport</keyword>
<dbReference type="PANTHER" id="PTHR30085:SF7">
    <property type="entry name" value="AMINO-ACID ABC TRANSPORTER-BINDING PROTEIN YHDW-RELATED"/>
    <property type="match status" value="1"/>
</dbReference>
<dbReference type="RefSeq" id="WP_069691470.1">
    <property type="nucleotide sequence ID" value="NZ_CP017147.1"/>
</dbReference>
<dbReference type="EMBL" id="CP017147">
    <property type="protein sequence ID" value="AOO82260.1"/>
    <property type="molecule type" value="Genomic_DNA"/>
</dbReference>
<evidence type="ECO:0000313" key="6">
    <source>
        <dbReference type="EMBL" id="AOO82260.1"/>
    </source>
</evidence>
<dbReference type="SMART" id="SM00062">
    <property type="entry name" value="PBPb"/>
    <property type="match status" value="1"/>
</dbReference>
<evidence type="ECO:0000256" key="1">
    <source>
        <dbReference type="ARBA" id="ARBA00010333"/>
    </source>
</evidence>
<evidence type="ECO:0000313" key="7">
    <source>
        <dbReference type="Proteomes" id="UP000094969"/>
    </source>
</evidence>
<feature type="signal peptide" evidence="4">
    <location>
        <begin position="1"/>
        <end position="23"/>
    </location>
</feature>
<dbReference type="Gene3D" id="3.40.190.10">
    <property type="entry name" value="Periplasmic binding protein-like II"/>
    <property type="match status" value="2"/>
</dbReference>
<dbReference type="Proteomes" id="UP000094969">
    <property type="component" value="Chromosome"/>
</dbReference>
<dbReference type="KEGG" id="bvv:BHK69_19045"/>